<dbReference type="Pfam" id="PF03591">
    <property type="entry name" value="AzlC"/>
    <property type="match status" value="1"/>
</dbReference>
<dbReference type="PANTHER" id="PTHR34979:SF1">
    <property type="entry name" value="INNER MEMBRANE PROTEIN YGAZ"/>
    <property type="match status" value="1"/>
</dbReference>
<evidence type="ECO:0000313" key="10">
    <source>
        <dbReference type="Proteomes" id="UP000294894"/>
    </source>
</evidence>
<dbReference type="RefSeq" id="WP_135079718.1">
    <property type="nucleotide sequence ID" value="NZ_CP038267.1"/>
</dbReference>
<gene>
    <name evidence="9" type="ORF">EXE57_17450</name>
</gene>
<protein>
    <recommendedName>
        <fullName evidence="11">Branched-chain amino acid ABC transporter permease</fullName>
    </recommendedName>
</protein>
<dbReference type="PANTHER" id="PTHR34979">
    <property type="entry name" value="INNER MEMBRANE PROTEIN YGAZ"/>
    <property type="match status" value="1"/>
</dbReference>
<evidence type="ECO:0000256" key="7">
    <source>
        <dbReference type="ARBA" id="ARBA00023136"/>
    </source>
</evidence>
<keyword evidence="7 8" id="KW-0472">Membrane</keyword>
<evidence type="ECO:0000256" key="6">
    <source>
        <dbReference type="ARBA" id="ARBA00022989"/>
    </source>
</evidence>
<keyword evidence="4" id="KW-1003">Cell membrane</keyword>
<keyword evidence="6 8" id="KW-1133">Transmembrane helix</keyword>
<evidence type="ECO:0000256" key="5">
    <source>
        <dbReference type="ARBA" id="ARBA00022692"/>
    </source>
</evidence>
<keyword evidence="5 8" id="KW-0812">Transmembrane</keyword>
<feature type="transmembrane region" description="Helical" evidence="8">
    <location>
        <begin position="25"/>
        <end position="46"/>
    </location>
</feature>
<comment type="similarity">
    <text evidence="2">Belongs to the AzlC family.</text>
</comment>
<feature type="transmembrane region" description="Helical" evidence="8">
    <location>
        <begin position="213"/>
        <end position="231"/>
    </location>
</feature>
<comment type="subcellular location">
    <subcellularLocation>
        <location evidence="1">Cell membrane</location>
        <topology evidence="1">Multi-pass membrane protein</topology>
    </subcellularLocation>
</comment>
<feature type="transmembrane region" description="Helical" evidence="8">
    <location>
        <begin position="191"/>
        <end position="207"/>
    </location>
</feature>
<dbReference type="KEGG" id="noy:EXE57_17450"/>
<reference evidence="9 10" key="1">
    <citation type="submission" date="2019-03" db="EMBL/GenBank/DDBJ databases">
        <title>Three New Species of Nocardioides, Nocardioides euryhalodurans sp. nov., Nocardioides seonyuensis sp. nov. and Nocardioides eburneoflavus sp. nov., Iolated from Soil.</title>
        <authorList>
            <person name="Roh S.G."/>
            <person name="Lee C."/>
            <person name="Kim M.-K."/>
            <person name="Kim S.B."/>
        </authorList>
    </citation>
    <scope>NUCLEOTIDE SEQUENCE [LARGE SCALE GENOMIC DNA]</scope>
    <source>
        <strain evidence="9 10">MMS17-SY117</strain>
    </source>
</reference>
<evidence type="ECO:0000256" key="2">
    <source>
        <dbReference type="ARBA" id="ARBA00010735"/>
    </source>
</evidence>
<sequence length="232" mass="23252">MDLDRGGAARRGPDQGPRRDVREGVLAMAPILLAYLPFAVVVGTAVARSDNPLAAWLGTSTIYGGAAHLAVLDVLSGGAGWLPAASIGLLVNARLAAYATAMAPQWRSAPLRRRVAAAVMLTDAPWGLARGREDRGDFYLGAAAALFLGWPLMVTVGAFVGERLSAAPVTGLLPALTLGALVAGRVRVPPVARAVAAAGVAAVVTAGLPAGPALLICAALGVVAACAGGLAR</sequence>
<evidence type="ECO:0008006" key="11">
    <source>
        <dbReference type="Google" id="ProtNLM"/>
    </source>
</evidence>
<dbReference type="EMBL" id="CP038267">
    <property type="protein sequence ID" value="QBR93869.1"/>
    <property type="molecule type" value="Genomic_DNA"/>
</dbReference>
<evidence type="ECO:0000256" key="3">
    <source>
        <dbReference type="ARBA" id="ARBA00022448"/>
    </source>
</evidence>
<name>A0A4P7GPE1_9ACTN</name>
<dbReference type="AlphaFoldDB" id="A0A4P7GPE1"/>
<evidence type="ECO:0000256" key="4">
    <source>
        <dbReference type="ARBA" id="ARBA00022475"/>
    </source>
</evidence>
<proteinExistence type="inferred from homology"/>
<dbReference type="GO" id="GO:1903785">
    <property type="term" value="P:L-valine transmembrane transport"/>
    <property type="evidence" value="ECO:0007669"/>
    <property type="project" value="TreeGrafter"/>
</dbReference>
<organism evidence="9 10">
    <name type="scientific">Nocardioides euryhalodurans</name>
    <dbReference type="NCBI Taxonomy" id="2518370"/>
    <lineage>
        <taxon>Bacteria</taxon>
        <taxon>Bacillati</taxon>
        <taxon>Actinomycetota</taxon>
        <taxon>Actinomycetes</taxon>
        <taxon>Propionibacteriales</taxon>
        <taxon>Nocardioidaceae</taxon>
        <taxon>Nocardioides</taxon>
    </lineage>
</organism>
<dbReference type="GO" id="GO:0005886">
    <property type="term" value="C:plasma membrane"/>
    <property type="evidence" value="ECO:0007669"/>
    <property type="project" value="UniProtKB-SubCell"/>
</dbReference>
<feature type="transmembrane region" description="Helical" evidence="8">
    <location>
        <begin position="166"/>
        <end position="184"/>
    </location>
</feature>
<dbReference type="InterPro" id="IPR011606">
    <property type="entry name" value="Brnchd-chn_aa_trnsp_permease"/>
</dbReference>
<accession>A0A4P7GPE1</accession>
<evidence type="ECO:0000256" key="1">
    <source>
        <dbReference type="ARBA" id="ARBA00004651"/>
    </source>
</evidence>
<dbReference type="OrthoDB" id="8908907at2"/>
<evidence type="ECO:0000313" key="9">
    <source>
        <dbReference type="EMBL" id="QBR93869.1"/>
    </source>
</evidence>
<dbReference type="Proteomes" id="UP000294894">
    <property type="component" value="Chromosome"/>
</dbReference>
<feature type="transmembrane region" description="Helical" evidence="8">
    <location>
        <begin position="138"/>
        <end position="160"/>
    </location>
</feature>
<evidence type="ECO:0000256" key="8">
    <source>
        <dbReference type="SAM" id="Phobius"/>
    </source>
</evidence>
<keyword evidence="10" id="KW-1185">Reference proteome</keyword>
<keyword evidence="3" id="KW-0813">Transport</keyword>